<dbReference type="PANTHER" id="PTHR47506">
    <property type="entry name" value="TRANSCRIPTIONAL REGULATORY PROTEIN"/>
    <property type="match status" value="1"/>
</dbReference>
<dbReference type="Proteomes" id="UP000651010">
    <property type="component" value="Unassembled WGS sequence"/>
</dbReference>
<comment type="caution">
    <text evidence="6">The sequence shown here is derived from an EMBL/GenBank/DDBJ whole genome shotgun (WGS) entry which is preliminary data.</text>
</comment>
<dbReference type="Pfam" id="PF00440">
    <property type="entry name" value="TetR_N"/>
    <property type="match status" value="1"/>
</dbReference>
<evidence type="ECO:0000259" key="5">
    <source>
        <dbReference type="PROSITE" id="PS50977"/>
    </source>
</evidence>
<dbReference type="PROSITE" id="PS50977">
    <property type="entry name" value="HTH_TETR_2"/>
    <property type="match status" value="1"/>
</dbReference>
<accession>A0ABR9G9V6</accession>
<keyword evidence="1" id="KW-0805">Transcription regulation</keyword>
<reference evidence="6 7" key="1">
    <citation type="submission" date="2020-09" db="EMBL/GenBank/DDBJ databases">
        <title>Dyella sp. 7MK23 isolated from forest soil.</title>
        <authorList>
            <person name="Fu J."/>
        </authorList>
    </citation>
    <scope>NUCLEOTIDE SEQUENCE [LARGE SCALE GENOMIC DNA]</scope>
    <source>
        <strain evidence="6 7">7MK23</strain>
    </source>
</reference>
<dbReference type="PANTHER" id="PTHR47506:SF7">
    <property type="entry name" value="TRANSCRIPTIONAL REGULATORY PROTEIN"/>
    <property type="match status" value="1"/>
</dbReference>
<dbReference type="RefSeq" id="WP_192555692.1">
    <property type="nucleotide sequence ID" value="NZ_JACZZA010000005.1"/>
</dbReference>
<proteinExistence type="predicted"/>
<dbReference type="Gene3D" id="1.10.357.10">
    <property type="entry name" value="Tetracycline Repressor, domain 2"/>
    <property type="match status" value="1"/>
</dbReference>
<dbReference type="EMBL" id="JACZZA010000005">
    <property type="protein sequence ID" value="MBE1160843.1"/>
    <property type="molecule type" value="Genomic_DNA"/>
</dbReference>
<keyword evidence="7" id="KW-1185">Reference proteome</keyword>
<evidence type="ECO:0000256" key="2">
    <source>
        <dbReference type="ARBA" id="ARBA00023125"/>
    </source>
</evidence>
<sequence length="195" mass="20940">MRYEKGHKEATRSRIVDTAAQRFREQGIAAVGVAHLMGEVGLTQGGFYNHFASKEELAREALALGLERMRERTRKASAKSGAARIEDLVDSYLSAAHRDNVGRGCMLTTLVIEAGRSDGAVRTQLSDGIKEMVQLIGLVLPESVAPAQREARAMAVVSGLVGCMILARATDDAQMSDRILDAGRRAAIVTANAAF</sequence>
<evidence type="ECO:0000313" key="6">
    <source>
        <dbReference type="EMBL" id="MBE1160843.1"/>
    </source>
</evidence>
<dbReference type="Pfam" id="PF16925">
    <property type="entry name" value="TetR_C_13"/>
    <property type="match status" value="1"/>
</dbReference>
<dbReference type="SUPFAM" id="SSF46689">
    <property type="entry name" value="Homeodomain-like"/>
    <property type="match status" value="1"/>
</dbReference>
<keyword evidence="3" id="KW-0804">Transcription</keyword>
<evidence type="ECO:0000313" key="7">
    <source>
        <dbReference type="Proteomes" id="UP000651010"/>
    </source>
</evidence>
<name>A0ABR9G9V6_9GAMM</name>
<dbReference type="InterPro" id="IPR036271">
    <property type="entry name" value="Tet_transcr_reg_TetR-rel_C_sf"/>
</dbReference>
<protein>
    <submittedName>
        <fullName evidence="6">TetR/AcrR family transcriptional regulator</fullName>
    </submittedName>
</protein>
<dbReference type="InterPro" id="IPR009057">
    <property type="entry name" value="Homeodomain-like_sf"/>
</dbReference>
<organism evidence="6 7">
    <name type="scientific">Dyella acidiphila</name>
    <dbReference type="NCBI Taxonomy" id="2775866"/>
    <lineage>
        <taxon>Bacteria</taxon>
        <taxon>Pseudomonadati</taxon>
        <taxon>Pseudomonadota</taxon>
        <taxon>Gammaproteobacteria</taxon>
        <taxon>Lysobacterales</taxon>
        <taxon>Rhodanobacteraceae</taxon>
        <taxon>Dyella</taxon>
    </lineage>
</organism>
<dbReference type="SUPFAM" id="SSF48498">
    <property type="entry name" value="Tetracyclin repressor-like, C-terminal domain"/>
    <property type="match status" value="1"/>
</dbReference>
<feature type="domain" description="HTH tetR-type" evidence="5">
    <location>
        <begin position="9"/>
        <end position="69"/>
    </location>
</feature>
<feature type="DNA-binding region" description="H-T-H motif" evidence="4">
    <location>
        <begin position="32"/>
        <end position="51"/>
    </location>
</feature>
<evidence type="ECO:0000256" key="1">
    <source>
        <dbReference type="ARBA" id="ARBA00023015"/>
    </source>
</evidence>
<gene>
    <name evidence="6" type="ORF">IGX34_10615</name>
</gene>
<dbReference type="Gene3D" id="1.10.10.60">
    <property type="entry name" value="Homeodomain-like"/>
    <property type="match status" value="1"/>
</dbReference>
<keyword evidence="2 4" id="KW-0238">DNA-binding</keyword>
<evidence type="ECO:0000256" key="4">
    <source>
        <dbReference type="PROSITE-ProRule" id="PRU00335"/>
    </source>
</evidence>
<dbReference type="PRINTS" id="PR00455">
    <property type="entry name" value="HTHTETR"/>
</dbReference>
<dbReference type="InterPro" id="IPR001647">
    <property type="entry name" value="HTH_TetR"/>
</dbReference>
<evidence type="ECO:0000256" key="3">
    <source>
        <dbReference type="ARBA" id="ARBA00023163"/>
    </source>
</evidence>
<dbReference type="InterPro" id="IPR011075">
    <property type="entry name" value="TetR_C"/>
</dbReference>